<sequence>VRWAGCFRTKGLAITFVSSASDSDILNQVQEKFKLDIKELPEQIDSTSTDSETSRHEDLDGLP</sequence>
<feature type="compositionally biased region" description="Basic and acidic residues" evidence="1">
    <location>
        <begin position="52"/>
        <end position="63"/>
    </location>
</feature>
<organism evidence="2 3">
    <name type="scientific">Oryza meyeriana var. granulata</name>
    <dbReference type="NCBI Taxonomy" id="110450"/>
    <lineage>
        <taxon>Eukaryota</taxon>
        <taxon>Viridiplantae</taxon>
        <taxon>Streptophyta</taxon>
        <taxon>Embryophyta</taxon>
        <taxon>Tracheophyta</taxon>
        <taxon>Spermatophyta</taxon>
        <taxon>Magnoliopsida</taxon>
        <taxon>Liliopsida</taxon>
        <taxon>Poales</taxon>
        <taxon>Poaceae</taxon>
        <taxon>BOP clade</taxon>
        <taxon>Oryzoideae</taxon>
        <taxon>Oryzeae</taxon>
        <taxon>Oryzinae</taxon>
        <taxon>Oryza</taxon>
        <taxon>Oryza meyeriana</taxon>
    </lineage>
</organism>
<protein>
    <submittedName>
        <fullName evidence="2">Uncharacterized protein</fullName>
    </submittedName>
</protein>
<feature type="region of interest" description="Disordered" evidence="1">
    <location>
        <begin position="41"/>
        <end position="63"/>
    </location>
</feature>
<evidence type="ECO:0000313" key="2">
    <source>
        <dbReference type="EMBL" id="KAF0919647.1"/>
    </source>
</evidence>
<gene>
    <name evidence="2" type="ORF">E2562_030829</name>
</gene>
<keyword evidence="3" id="KW-1185">Reference proteome</keyword>
<dbReference type="Proteomes" id="UP000479710">
    <property type="component" value="Unassembled WGS sequence"/>
</dbReference>
<feature type="non-terminal residue" evidence="2">
    <location>
        <position position="1"/>
    </location>
</feature>
<evidence type="ECO:0000313" key="3">
    <source>
        <dbReference type="Proteomes" id="UP000479710"/>
    </source>
</evidence>
<dbReference type="EMBL" id="SPHZ02000005">
    <property type="protein sequence ID" value="KAF0919647.1"/>
    <property type="molecule type" value="Genomic_DNA"/>
</dbReference>
<dbReference type="AlphaFoldDB" id="A0A6G1E4J3"/>
<evidence type="ECO:0000256" key="1">
    <source>
        <dbReference type="SAM" id="MobiDB-lite"/>
    </source>
</evidence>
<comment type="caution">
    <text evidence="2">The sequence shown here is derived from an EMBL/GenBank/DDBJ whole genome shotgun (WGS) entry which is preliminary data.</text>
</comment>
<dbReference type="OrthoDB" id="10265785at2759"/>
<name>A0A6G1E4J3_9ORYZ</name>
<proteinExistence type="predicted"/>
<reference evidence="2 3" key="1">
    <citation type="submission" date="2019-11" db="EMBL/GenBank/DDBJ databases">
        <title>Whole genome sequence of Oryza granulata.</title>
        <authorList>
            <person name="Li W."/>
        </authorList>
    </citation>
    <scope>NUCLEOTIDE SEQUENCE [LARGE SCALE GENOMIC DNA]</scope>
    <source>
        <strain evidence="3">cv. Menghai</strain>
        <tissue evidence="2">Leaf</tissue>
    </source>
</reference>
<accession>A0A6G1E4J3</accession>